<evidence type="ECO:0000256" key="6">
    <source>
        <dbReference type="SAM" id="Coils"/>
    </source>
</evidence>
<dbReference type="SMART" id="SM00906">
    <property type="entry name" value="Fungal_trans"/>
    <property type="match status" value="1"/>
</dbReference>
<dbReference type="Proteomes" id="UP000034164">
    <property type="component" value="Unassembled WGS sequence"/>
</dbReference>
<comment type="caution">
    <text evidence="9">The sequence shown here is derived from an EMBL/GenBank/DDBJ whole genome shotgun (WGS) entry which is preliminary data.</text>
</comment>
<dbReference type="EMBL" id="LCZI01001273">
    <property type="protein sequence ID" value="KKZ61555.1"/>
    <property type="molecule type" value="Genomic_DNA"/>
</dbReference>
<keyword evidence="4" id="KW-0804">Transcription</keyword>
<evidence type="ECO:0000256" key="1">
    <source>
        <dbReference type="ARBA" id="ARBA00022723"/>
    </source>
</evidence>
<dbReference type="Pfam" id="PF04082">
    <property type="entry name" value="Fungal_trans"/>
    <property type="match status" value="1"/>
</dbReference>
<dbReference type="GO" id="GO:0008270">
    <property type="term" value="F:zinc ion binding"/>
    <property type="evidence" value="ECO:0007669"/>
    <property type="project" value="InterPro"/>
</dbReference>
<evidence type="ECO:0000256" key="4">
    <source>
        <dbReference type="ARBA" id="ARBA00023163"/>
    </source>
</evidence>
<dbReference type="OrthoDB" id="5296287at2759"/>
<dbReference type="VEuPathDB" id="FungiDB:EMCG_03874"/>
<accession>A0A0G2HUX4</accession>
<keyword evidence="1" id="KW-0479">Metal-binding</keyword>
<dbReference type="InterPro" id="IPR036864">
    <property type="entry name" value="Zn2-C6_fun-type_DNA-bd_sf"/>
</dbReference>
<dbReference type="PROSITE" id="PS50048">
    <property type="entry name" value="ZN2_CY6_FUNGAL_2"/>
    <property type="match status" value="1"/>
</dbReference>
<dbReference type="SMART" id="SM00066">
    <property type="entry name" value="GAL4"/>
    <property type="match status" value="1"/>
</dbReference>
<feature type="region of interest" description="Disordered" evidence="7">
    <location>
        <begin position="1"/>
        <end position="26"/>
    </location>
</feature>
<dbReference type="GO" id="GO:0006351">
    <property type="term" value="P:DNA-templated transcription"/>
    <property type="evidence" value="ECO:0007669"/>
    <property type="project" value="InterPro"/>
</dbReference>
<dbReference type="Gene3D" id="4.10.240.10">
    <property type="entry name" value="Zn(2)-C6 fungal-type DNA-binding domain"/>
    <property type="match status" value="1"/>
</dbReference>
<dbReference type="PROSITE" id="PS00463">
    <property type="entry name" value="ZN2_CY6_FUNGAL_1"/>
    <property type="match status" value="1"/>
</dbReference>
<evidence type="ECO:0000313" key="9">
    <source>
        <dbReference type="EMBL" id="KKZ61555.1"/>
    </source>
</evidence>
<dbReference type="GO" id="GO:0000981">
    <property type="term" value="F:DNA-binding transcription factor activity, RNA polymerase II-specific"/>
    <property type="evidence" value="ECO:0007669"/>
    <property type="project" value="InterPro"/>
</dbReference>
<dbReference type="InterPro" id="IPR007219">
    <property type="entry name" value="XnlR_reg_dom"/>
</dbReference>
<dbReference type="AlphaFoldDB" id="A0A0G2HUX4"/>
<evidence type="ECO:0000256" key="7">
    <source>
        <dbReference type="SAM" id="MobiDB-lite"/>
    </source>
</evidence>
<proteinExistence type="predicted"/>
<dbReference type="SUPFAM" id="SSF57701">
    <property type="entry name" value="Zn2/Cys6 DNA-binding domain"/>
    <property type="match status" value="1"/>
</dbReference>
<keyword evidence="6" id="KW-0175">Coiled coil</keyword>
<reference evidence="10" key="1">
    <citation type="journal article" date="2015" name="PLoS Genet.">
        <title>The dynamic genome and transcriptome of the human fungal pathogen Blastomyces and close relative Emmonsia.</title>
        <authorList>
            <person name="Munoz J.F."/>
            <person name="Gauthier G.M."/>
            <person name="Desjardins C.A."/>
            <person name="Gallo J.E."/>
            <person name="Holder J."/>
            <person name="Sullivan T.D."/>
            <person name="Marty A.J."/>
            <person name="Carmen J.C."/>
            <person name="Chen Z."/>
            <person name="Ding L."/>
            <person name="Gujja S."/>
            <person name="Magrini V."/>
            <person name="Misas E."/>
            <person name="Mitreva M."/>
            <person name="Priest M."/>
            <person name="Saif S."/>
            <person name="Whiston E.A."/>
            <person name="Young S."/>
            <person name="Zeng Q."/>
            <person name="Goldman W.E."/>
            <person name="Mardis E.R."/>
            <person name="Taylor J.W."/>
            <person name="McEwen J.G."/>
            <person name="Clay O.K."/>
            <person name="Klein B.S."/>
            <person name="Cuomo C.A."/>
        </authorList>
    </citation>
    <scope>NUCLEOTIDE SEQUENCE [LARGE SCALE GENOMIC DNA]</scope>
    <source>
        <strain evidence="10">UAMH 3008</strain>
    </source>
</reference>
<feature type="coiled-coil region" evidence="6">
    <location>
        <begin position="91"/>
        <end position="118"/>
    </location>
</feature>
<name>A0A0G2HUX4_9EURO</name>
<dbReference type="InterPro" id="IPR053230">
    <property type="entry name" value="Trans_reg_galc"/>
</dbReference>
<evidence type="ECO:0000256" key="2">
    <source>
        <dbReference type="ARBA" id="ARBA00023015"/>
    </source>
</evidence>
<keyword evidence="2" id="KW-0805">Transcription regulation</keyword>
<dbReference type="CDD" id="cd00067">
    <property type="entry name" value="GAL4"/>
    <property type="match status" value="1"/>
</dbReference>
<feature type="domain" description="Zn(2)-C6 fungal-type" evidence="8">
    <location>
        <begin position="56"/>
        <end position="86"/>
    </location>
</feature>
<evidence type="ECO:0000313" key="10">
    <source>
        <dbReference type="Proteomes" id="UP000034164"/>
    </source>
</evidence>
<keyword evidence="3" id="KW-0238">DNA-binding</keyword>
<organism evidence="9 10">
    <name type="scientific">[Emmonsia] crescens</name>
    <dbReference type="NCBI Taxonomy" id="73230"/>
    <lineage>
        <taxon>Eukaryota</taxon>
        <taxon>Fungi</taxon>
        <taxon>Dikarya</taxon>
        <taxon>Ascomycota</taxon>
        <taxon>Pezizomycotina</taxon>
        <taxon>Eurotiomycetes</taxon>
        <taxon>Eurotiomycetidae</taxon>
        <taxon>Onygenales</taxon>
        <taxon>Ajellomycetaceae</taxon>
        <taxon>Emergomyces</taxon>
    </lineage>
</organism>
<dbReference type="Pfam" id="PF00172">
    <property type="entry name" value="Zn_clus"/>
    <property type="match status" value="1"/>
</dbReference>
<dbReference type="CDD" id="cd12148">
    <property type="entry name" value="fungal_TF_MHR"/>
    <property type="match status" value="1"/>
</dbReference>
<evidence type="ECO:0000259" key="8">
    <source>
        <dbReference type="PROSITE" id="PS50048"/>
    </source>
</evidence>
<dbReference type="InterPro" id="IPR001138">
    <property type="entry name" value="Zn2Cys6_DnaBD"/>
</dbReference>
<evidence type="ECO:0000256" key="5">
    <source>
        <dbReference type="ARBA" id="ARBA00023242"/>
    </source>
</evidence>
<dbReference type="PANTHER" id="PTHR47654">
    <property type="entry name" value="ZN(II)2CYS6 TRANSCRIPTION FACTOR (EUROFUNG)-RELATED"/>
    <property type="match status" value="1"/>
</dbReference>
<protein>
    <recommendedName>
        <fullName evidence="8">Zn(2)-C6 fungal-type domain-containing protein</fullName>
    </recommendedName>
</protein>
<evidence type="ECO:0000256" key="3">
    <source>
        <dbReference type="ARBA" id="ARBA00023125"/>
    </source>
</evidence>
<dbReference type="GO" id="GO:0003677">
    <property type="term" value="F:DNA binding"/>
    <property type="evidence" value="ECO:0007669"/>
    <property type="project" value="UniProtKB-KW"/>
</dbReference>
<sequence>MPPLKPLASLPASRPPTATGPGQAPAKKIAIPRLKIKPGSDSSFLGSANRQRVTQACGPCRQRKSKCTGDKSACRQCLELNISCYYPYGKRERAEKYLEHLSNKIQDYEGLLRDLSLRANDRDTQLIRNILEKHSEREETLESLETSSLTEADLIEDSPPPFLVESGGFMGDHAEEDFNRSERAQATGFMGQSSEISWMQRLQREAHHGSTIQYNDPVNRSDGLRVVPESDISDTHKDTSTTSASYHLDHLGVSVSETVEPYAIPPRETANKLFNAYLVSVHPSFPIIGKAVFTSQYNLFYDRPSAKPGHKWLAILNMIFAIAAKYSLLIQAGEGVDDKDHLIYFTRAKALSMNGDAFFSHPDLQRVQVEGLVAFYFLATGQINRSWKFSGISVRSAFALGINLRSGAADTSDISKEIRYRVWWSLYTLEHLLSTMTGRPASIADGVCTAPFPIPFEEEKFHDENVSQLLGLHSFRDRRVGSSISRLSNISTRTATSLPSSSTPGPAANHDGAQEQIETDWLRTVTPNASLYFLYFVDLTSIMQEVVRSLYTAEAIHTTWVNTEHQIARLNSKTDAWLSRLPEAYDFTLRKGPSDFQRQRLNLAFLYYSTKITLTRPCLCRLDRQAAHTRKLKKFSQDTAALCVSSACHMLDLIPDEPDAIGLSNISPWWCVLHYLMQSMTVLLLELTFRARHMPDDAKTISKAMKKAISWLHHMSQENSASHRAWMLCDRFVRRLAPDIGLDVSDLPVHPRQQNPTHIQTPAMTTSSYTESYAAPWETHHQIHLEPLTSSFFVPLPYGEVIHPAICTDYDEYLLYTTATEEISSFFPSTFPDMDQT</sequence>
<gene>
    <name evidence="9" type="ORF">EMCG_03874</name>
</gene>
<keyword evidence="5" id="KW-0539">Nucleus</keyword>